<comment type="caution">
    <text evidence="13">The sequence shown here is derived from an EMBL/GenBank/DDBJ whole genome shotgun (WGS) entry which is preliminary data.</text>
</comment>
<keyword evidence="10" id="KW-0472">Membrane</keyword>
<keyword evidence="6" id="KW-1133">Transmembrane helix</keyword>
<keyword evidence="4" id="KW-0812">Transmembrane</keyword>
<dbReference type="InterPro" id="IPR050651">
    <property type="entry name" value="Plant_Cytochrome_P450_Monoox"/>
</dbReference>
<evidence type="ECO:0000256" key="5">
    <source>
        <dbReference type="ARBA" id="ARBA00022723"/>
    </source>
</evidence>
<dbReference type="InterPro" id="IPR036396">
    <property type="entry name" value="Cyt_P450_sf"/>
</dbReference>
<dbReference type="Proteomes" id="UP001291926">
    <property type="component" value="Unassembled WGS sequence"/>
</dbReference>
<evidence type="ECO:0000256" key="7">
    <source>
        <dbReference type="ARBA" id="ARBA00023002"/>
    </source>
</evidence>
<dbReference type="PRINTS" id="PR00385">
    <property type="entry name" value="P450"/>
</dbReference>
<evidence type="ECO:0000256" key="2">
    <source>
        <dbReference type="ARBA" id="ARBA00010617"/>
    </source>
</evidence>
<comment type="subcellular location">
    <subcellularLocation>
        <location evidence="1">Membrane</location>
        <topology evidence="1">Single-pass membrane protein</topology>
    </subcellularLocation>
</comment>
<evidence type="ECO:0000256" key="9">
    <source>
        <dbReference type="ARBA" id="ARBA00023033"/>
    </source>
</evidence>
<protein>
    <recommendedName>
        <fullName evidence="15">Cytochrome P450</fullName>
    </recommendedName>
</protein>
<keyword evidence="8 11" id="KW-0408">Iron</keyword>
<keyword evidence="14" id="KW-1185">Reference proteome</keyword>
<dbReference type="InterPro" id="IPR002401">
    <property type="entry name" value="Cyt_P450_E_grp-I"/>
</dbReference>
<evidence type="ECO:0000313" key="13">
    <source>
        <dbReference type="EMBL" id="KAK4477467.1"/>
    </source>
</evidence>
<sequence length="498" mass="56731">METSWLYTLLLLPLSSFCSSIQVFIERKLKLPPSPFPTLPIIGHLYLLKAPLHRTYHKLSTKLGPIFSLQLGNRFIVIVSSPNLVEECFTKNDIVLASRPRLIIGKYVGYNYTSLAISPYGDHWRNLRRFNTVEVFSTHRLNMFISTRQDEIRLQLQKLYEKSKHDFVRVELRNVLSELTFNNIMRMVAGKRYFGEGEDNEESKSFRELIEEVFELGGVSNPGDFLPFLRWIDYKGFEKTLARVTAKIDVFLQSLIDEHRRYKNTSTMIDHLLSLQESEPEYYSDMMIKANIMLMLLAGTDTSAVTMEWAISALLNHPDKLDKARAEIDNLVGNERLIDESDISHLPYLQNITSEAFRLFPAAPLLVPHESSADCKIAGYDIPKGTILQVNAWAIHRDPTIWDDPTTFKPERFEAGEVAPPKLVPFGMGRRSCPGSGLAERVIRLTLASLIQCFEWKRIGEATVDLTEGKGISMPKAIPLEAMLKARDVLHKVLAEAS</sequence>
<keyword evidence="5 11" id="KW-0479">Metal-binding</keyword>
<dbReference type="Gene3D" id="1.10.630.10">
    <property type="entry name" value="Cytochrome P450"/>
    <property type="match status" value="1"/>
</dbReference>
<dbReference type="InterPro" id="IPR001128">
    <property type="entry name" value="Cyt_P450"/>
</dbReference>
<dbReference type="PANTHER" id="PTHR47947">
    <property type="entry name" value="CYTOCHROME P450 82C3-RELATED"/>
    <property type="match status" value="1"/>
</dbReference>
<reference evidence="13 14" key="1">
    <citation type="journal article" date="2023" name="bioRxiv">
        <title>Genome report: Whole genome sequence and annotation of Penstemon davidsonii.</title>
        <authorList>
            <person name="Ostevik K.L."/>
            <person name="Alabady M."/>
            <person name="Zhang M."/>
            <person name="Rausher M.D."/>
        </authorList>
    </citation>
    <scope>NUCLEOTIDE SEQUENCE [LARGE SCALE GENOMIC DNA]</scope>
    <source>
        <strain evidence="13">DNT005</strain>
        <tissue evidence="13">Whole leaf</tissue>
    </source>
</reference>
<evidence type="ECO:0000256" key="10">
    <source>
        <dbReference type="ARBA" id="ARBA00023136"/>
    </source>
</evidence>
<evidence type="ECO:0000256" key="8">
    <source>
        <dbReference type="ARBA" id="ARBA00023004"/>
    </source>
</evidence>
<proteinExistence type="inferred from homology"/>
<keyword evidence="3 11" id="KW-0349">Heme</keyword>
<dbReference type="CDD" id="cd20653">
    <property type="entry name" value="CYP81"/>
    <property type="match status" value="1"/>
</dbReference>
<dbReference type="PROSITE" id="PS00086">
    <property type="entry name" value="CYTOCHROME_P450"/>
    <property type="match status" value="1"/>
</dbReference>
<feature type="chain" id="PRO_5046538745" description="Cytochrome P450" evidence="12">
    <location>
        <begin position="21"/>
        <end position="498"/>
    </location>
</feature>
<accession>A0ABR0CKX1</accession>
<evidence type="ECO:0000256" key="11">
    <source>
        <dbReference type="RuleBase" id="RU000461"/>
    </source>
</evidence>
<dbReference type="SUPFAM" id="SSF48264">
    <property type="entry name" value="Cytochrome P450"/>
    <property type="match status" value="1"/>
</dbReference>
<keyword evidence="7 11" id="KW-0560">Oxidoreductase</keyword>
<dbReference type="EMBL" id="JAYDYQ010002688">
    <property type="protein sequence ID" value="KAK4477467.1"/>
    <property type="molecule type" value="Genomic_DNA"/>
</dbReference>
<dbReference type="InterPro" id="IPR017972">
    <property type="entry name" value="Cyt_P450_CS"/>
</dbReference>
<keyword evidence="9 11" id="KW-0503">Monooxygenase</keyword>
<evidence type="ECO:0000256" key="1">
    <source>
        <dbReference type="ARBA" id="ARBA00004167"/>
    </source>
</evidence>
<evidence type="ECO:0000256" key="4">
    <source>
        <dbReference type="ARBA" id="ARBA00022692"/>
    </source>
</evidence>
<evidence type="ECO:0008006" key="15">
    <source>
        <dbReference type="Google" id="ProtNLM"/>
    </source>
</evidence>
<evidence type="ECO:0000313" key="14">
    <source>
        <dbReference type="Proteomes" id="UP001291926"/>
    </source>
</evidence>
<evidence type="ECO:0000256" key="12">
    <source>
        <dbReference type="SAM" id="SignalP"/>
    </source>
</evidence>
<dbReference type="Pfam" id="PF00067">
    <property type="entry name" value="p450"/>
    <property type="match status" value="1"/>
</dbReference>
<comment type="similarity">
    <text evidence="2 11">Belongs to the cytochrome P450 family.</text>
</comment>
<feature type="signal peptide" evidence="12">
    <location>
        <begin position="1"/>
        <end position="20"/>
    </location>
</feature>
<dbReference type="PRINTS" id="PR00463">
    <property type="entry name" value="EP450I"/>
</dbReference>
<name>A0ABR0CKX1_9LAMI</name>
<organism evidence="13 14">
    <name type="scientific">Penstemon davidsonii</name>
    <dbReference type="NCBI Taxonomy" id="160366"/>
    <lineage>
        <taxon>Eukaryota</taxon>
        <taxon>Viridiplantae</taxon>
        <taxon>Streptophyta</taxon>
        <taxon>Embryophyta</taxon>
        <taxon>Tracheophyta</taxon>
        <taxon>Spermatophyta</taxon>
        <taxon>Magnoliopsida</taxon>
        <taxon>eudicotyledons</taxon>
        <taxon>Gunneridae</taxon>
        <taxon>Pentapetalae</taxon>
        <taxon>asterids</taxon>
        <taxon>lamiids</taxon>
        <taxon>Lamiales</taxon>
        <taxon>Plantaginaceae</taxon>
        <taxon>Cheloneae</taxon>
        <taxon>Penstemon</taxon>
    </lineage>
</organism>
<evidence type="ECO:0000256" key="3">
    <source>
        <dbReference type="ARBA" id="ARBA00022617"/>
    </source>
</evidence>
<keyword evidence="12" id="KW-0732">Signal</keyword>
<dbReference type="PANTHER" id="PTHR47947:SF62">
    <property type="entry name" value="CYTOCHROME P450, FAMILY 81, SUBFAMILY D, POLYPEPTIDE 5"/>
    <property type="match status" value="1"/>
</dbReference>
<evidence type="ECO:0000256" key="6">
    <source>
        <dbReference type="ARBA" id="ARBA00022989"/>
    </source>
</evidence>
<gene>
    <name evidence="13" type="ORF">RD792_016690</name>
</gene>